<dbReference type="GO" id="GO:0009401">
    <property type="term" value="P:phosphoenolpyruvate-dependent sugar phosphotransferase system"/>
    <property type="evidence" value="ECO:0007669"/>
    <property type="project" value="UniProtKB-KW"/>
</dbReference>
<dbReference type="GO" id="GO:0005737">
    <property type="term" value="C:cytoplasm"/>
    <property type="evidence" value="ECO:0007669"/>
    <property type="project" value="UniProtKB-SubCell"/>
</dbReference>
<protein>
    <submittedName>
        <fullName evidence="9">PTS system sorbose subfamily IIB component</fullName>
    </submittedName>
</protein>
<keyword evidence="3" id="KW-0963">Cytoplasm</keyword>
<dbReference type="STRING" id="858215.Thexy_0798"/>
<feature type="domain" description="PTS EIIB type-4" evidence="8">
    <location>
        <begin position="1"/>
        <end position="167"/>
    </location>
</feature>
<keyword evidence="6" id="KW-0598">Phosphotransferase system</keyword>
<sequence>MGEIIFARIDDRLIHGQVMTKWVKGYNCNSIFVIDDQLAKDEFMKNIYIMSASTANITLKILTVDDSIKLWEKDHYDGFKVILLFKNIKTVKDTIEKGLPIKKLNIGGIAKSVDRKFIIPTVSLNKEETESLLKLEENYGVEIFFQTVPESKRVGLDAALGVFNIKR</sequence>
<evidence type="ECO:0000313" key="10">
    <source>
        <dbReference type="Proteomes" id="UP000007239"/>
    </source>
</evidence>
<dbReference type="InterPro" id="IPR036667">
    <property type="entry name" value="PTS_IIB_sorbose-sp_sf"/>
</dbReference>
<evidence type="ECO:0000259" key="8">
    <source>
        <dbReference type="PROSITE" id="PS51101"/>
    </source>
</evidence>
<evidence type="ECO:0000313" key="9">
    <source>
        <dbReference type="EMBL" id="AEF16839.1"/>
    </source>
</evidence>
<dbReference type="GO" id="GO:0016301">
    <property type="term" value="F:kinase activity"/>
    <property type="evidence" value="ECO:0007669"/>
    <property type="project" value="UniProtKB-KW"/>
</dbReference>
<name>F6BJ07_THEXL</name>
<accession>F6BJ07</accession>
<gene>
    <name evidence="9" type="ordered locus">Thexy_0798</name>
</gene>
<dbReference type="Gene3D" id="3.40.35.10">
    <property type="entry name" value="Phosphotransferase system, sorbose subfamily IIB component"/>
    <property type="match status" value="1"/>
</dbReference>
<reference evidence="9" key="1">
    <citation type="submission" date="2011-05" db="EMBL/GenBank/DDBJ databases">
        <title>Complete sequence of Thermoanaerobacterium xylanolyticum LX-11.</title>
        <authorList>
            <consortium name="US DOE Joint Genome Institute"/>
            <person name="Lucas S."/>
            <person name="Han J."/>
            <person name="Lapidus A."/>
            <person name="Cheng J.-F."/>
            <person name="Goodwin L."/>
            <person name="Pitluck S."/>
            <person name="Peters L."/>
            <person name="Mikhailova N."/>
            <person name="Lu M."/>
            <person name="Han C."/>
            <person name="Tapia R."/>
            <person name="Land M."/>
            <person name="Hauser L."/>
            <person name="Kyrpides N."/>
            <person name="Ivanova N."/>
            <person name="Pagani I."/>
            <person name="Hemme C."/>
            <person name="Woyke T."/>
        </authorList>
    </citation>
    <scope>NUCLEOTIDE SEQUENCE</scope>
    <source>
        <strain evidence="9">LX-11</strain>
    </source>
</reference>
<dbReference type="RefSeq" id="WP_013787587.1">
    <property type="nucleotide sequence ID" value="NC_015555.1"/>
</dbReference>
<keyword evidence="4" id="KW-0762">Sugar transport</keyword>
<dbReference type="HOGENOM" id="CLU_116175_0_0_9"/>
<evidence type="ECO:0000256" key="6">
    <source>
        <dbReference type="ARBA" id="ARBA00022683"/>
    </source>
</evidence>
<dbReference type="PROSITE" id="PS51101">
    <property type="entry name" value="PTS_EIIB_TYPE_4"/>
    <property type="match status" value="1"/>
</dbReference>
<dbReference type="AlphaFoldDB" id="F6BJ07"/>
<keyword evidence="2" id="KW-0813">Transport</keyword>
<evidence type="ECO:0000256" key="5">
    <source>
        <dbReference type="ARBA" id="ARBA00022679"/>
    </source>
</evidence>
<keyword evidence="10" id="KW-1185">Reference proteome</keyword>
<evidence type="ECO:0000256" key="3">
    <source>
        <dbReference type="ARBA" id="ARBA00022490"/>
    </source>
</evidence>
<evidence type="ECO:0000256" key="2">
    <source>
        <dbReference type="ARBA" id="ARBA00022448"/>
    </source>
</evidence>
<dbReference type="eggNOG" id="COG3444">
    <property type="taxonomic scope" value="Bacteria"/>
</dbReference>
<dbReference type="Pfam" id="PF03830">
    <property type="entry name" value="PTSIIB_sorb"/>
    <property type="match status" value="1"/>
</dbReference>
<dbReference type="SUPFAM" id="SSF52728">
    <property type="entry name" value="PTS IIb component"/>
    <property type="match status" value="1"/>
</dbReference>
<evidence type="ECO:0000256" key="4">
    <source>
        <dbReference type="ARBA" id="ARBA00022597"/>
    </source>
</evidence>
<dbReference type="KEGG" id="txy:Thexy_0798"/>
<dbReference type="GO" id="GO:0008982">
    <property type="term" value="F:protein-N(PI)-phosphohistidine-sugar phosphotransferase activity"/>
    <property type="evidence" value="ECO:0007669"/>
    <property type="project" value="InterPro"/>
</dbReference>
<keyword evidence="7" id="KW-0418">Kinase</keyword>
<comment type="subcellular location">
    <subcellularLocation>
        <location evidence="1">Cytoplasm</location>
    </subcellularLocation>
</comment>
<organism evidence="9 10">
    <name type="scientific">Thermoanaerobacterium xylanolyticum (strain ATCC 49914 / DSM 7097 / LX-11)</name>
    <dbReference type="NCBI Taxonomy" id="858215"/>
    <lineage>
        <taxon>Bacteria</taxon>
        <taxon>Bacillati</taxon>
        <taxon>Bacillota</taxon>
        <taxon>Clostridia</taxon>
        <taxon>Thermoanaerobacterales</taxon>
        <taxon>Thermoanaerobacteraceae</taxon>
        <taxon>Thermoanaerobacterium</taxon>
    </lineage>
</organism>
<evidence type="ECO:0000256" key="1">
    <source>
        <dbReference type="ARBA" id="ARBA00004496"/>
    </source>
</evidence>
<dbReference type="InterPro" id="IPR004720">
    <property type="entry name" value="PTS_IIB_sorbose-sp"/>
</dbReference>
<keyword evidence="5" id="KW-0808">Transferase</keyword>
<proteinExistence type="predicted"/>
<dbReference type="Proteomes" id="UP000007239">
    <property type="component" value="Chromosome"/>
</dbReference>
<dbReference type="EMBL" id="CP002739">
    <property type="protein sequence ID" value="AEF16839.1"/>
    <property type="molecule type" value="Genomic_DNA"/>
</dbReference>
<evidence type="ECO:0000256" key="7">
    <source>
        <dbReference type="ARBA" id="ARBA00022777"/>
    </source>
</evidence>